<keyword evidence="4 7" id="KW-0812">Transmembrane</keyword>
<name>A0A1F7J2N8_9BACT</name>
<evidence type="ECO:0000313" key="8">
    <source>
        <dbReference type="EMBL" id="OGK49870.1"/>
    </source>
</evidence>
<gene>
    <name evidence="8" type="ORF">A3B50_03735</name>
</gene>
<comment type="caution">
    <text evidence="8">The sequence shown here is derived from an EMBL/GenBank/DDBJ whole genome shotgun (WGS) entry which is preliminary data.</text>
</comment>
<feature type="transmembrane region" description="Helical" evidence="7">
    <location>
        <begin position="87"/>
        <end position="107"/>
    </location>
</feature>
<protein>
    <recommendedName>
        <fullName evidence="10">Prolipoprotein diacylglyceryl transferase</fullName>
    </recommendedName>
</protein>
<evidence type="ECO:0000256" key="6">
    <source>
        <dbReference type="ARBA" id="ARBA00023136"/>
    </source>
</evidence>
<dbReference type="AlphaFoldDB" id="A0A1F7J2N8"/>
<dbReference type="Proteomes" id="UP000178558">
    <property type="component" value="Unassembled WGS sequence"/>
</dbReference>
<dbReference type="EMBL" id="MGAQ01000024">
    <property type="protein sequence ID" value="OGK49870.1"/>
    <property type="molecule type" value="Genomic_DNA"/>
</dbReference>
<dbReference type="Pfam" id="PF01790">
    <property type="entry name" value="LGT"/>
    <property type="match status" value="1"/>
</dbReference>
<dbReference type="GO" id="GO:0042158">
    <property type="term" value="P:lipoprotein biosynthetic process"/>
    <property type="evidence" value="ECO:0007669"/>
    <property type="project" value="InterPro"/>
</dbReference>
<evidence type="ECO:0000256" key="4">
    <source>
        <dbReference type="ARBA" id="ARBA00022692"/>
    </source>
</evidence>
<dbReference type="GO" id="GO:0008961">
    <property type="term" value="F:phosphatidylglycerol-prolipoprotein diacylglyceryl transferase activity"/>
    <property type="evidence" value="ECO:0007669"/>
    <property type="project" value="InterPro"/>
</dbReference>
<evidence type="ECO:0000256" key="7">
    <source>
        <dbReference type="SAM" id="Phobius"/>
    </source>
</evidence>
<dbReference type="PANTHER" id="PTHR30589:SF0">
    <property type="entry name" value="PHOSPHATIDYLGLYCEROL--PROLIPOPROTEIN DIACYLGLYCERYL TRANSFERASE"/>
    <property type="match status" value="1"/>
</dbReference>
<feature type="transmembrane region" description="Helical" evidence="7">
    <location>
        <begin position="44"/>
        <end position="67"/>
    </location>
</feature>
<evidence type="ECO:0000313" key="9">
    <source>
        <dbReference type="Proteomes" id="UP000178558"/>
    </source>
</evidence>
<comment type="similarity">
    <text evidence="1">Belongs to the Lgt family.</text>
</comment>
<keyword evidence="5 7" id="KW-1133">Transmembrane helix</keyword>
<evidence type="ECO:0000256" key="2">
    <source>
        <dbReference type="ARBA" id="ARBA00022475"/>
    </source>
</evidence>
<keyword evidence="6 7" id="KW-0472">Membrane</keyword>
<feature type="transmembrane region" description="Helical" evidence="7">
    <location>
        <begin position="119"/>
        <end position="142"/>
    </location>
</feature>
<feature type="transmembrane region" description="Helical" evidence="7">
    <location>
        <begin position="194"/>
        <end position="210"/>
    </location>
</feature>
<proteinExistence type="inferred from homology"/>
<reference evidence="8 9" key="1">
    <citation type="journal article" date="2016" name="Nat. Commun.">
        <title>Thousands of microbial genomes shed light on interconnected biogeochemical processes in an aquifer system.</title>
        <authorList>
            <person name="Anantharaman K."/>
            <person name="Brown C.T."/>
            <person name="Hug L.A."/>
            <person name="Sharon I."/>
            <person name="Castelle C.J."/>
            <person name="Probst A.J."/>
            <person name="Thomas B.C."/>
            <person name="Singh A."/>
            <person name="Wilkins M.J."/>
            <person name="Karaoz U."/>
            <person name="Brodie E.L."/>
            <person name="Williams K.H."/>
            <person name="Hubbard S.S."/>
            <person name="Banfield J.F."/>
        </authorList>
    </citation>
    <scope>NUCLEOTIDE SEQUENCE [LARGE SCALE GENOMIC DNA]</scope>
</reference>
<evidence type="ECO:0000256" key="1">
    <source>
        <dbReference type="ARBA" id="ARBA00007150"/>
    </source>
</evidence>
<dbReference type="GO" id="GO:0005886">
    <property type="term" value="C:plasma membrane"/>
    <property type="evidence" value="ECO:0007669"/>
    <property type="project" value="InterPro"/>
</dbReference>
<evidence type="ECO:0000256" key="5">
    <source>
        <dbReference type="ARBA" id="ARBA00022989"/>
    </source>
</evidence>
<evidence type="ECO:0000256" key="3">
    <source>
        <dbReference type="ARBA" id="ARBA00022679"/>
    </source>
</evidence>
<organism evidence="8 9">
    <name type="scientific">Candidatus Roizmanbacteria bacterium RIFCSPLOWO2_01_FULL_40_42</name>
    <dbReference type="NCBI Taxonomy" id="1802066"/>
    <lineage>
        <taxon>Bacteria</taxon>
        <taxon>Candidatus Roizmaniibacteriota</taxon>
    </lineage>
</organism>
<keyword evidence="3" id="KW-0808">Transferase</keyword>
<accession>A0A1F7J2N8</accession>
<feature type="transmembrane region" description="Helical" evidence="7">
    <location>
        <begin position="13"/>
        <end position="32"/>
    </location>
</feature>
<dbReference type="PANTHER" id="PTHR30589">
    <property type="entry name" value="PROLIPOPROTEIN DIACYLGLYCERYL TRANSFERASE"/>
    <property type="match status" value="1"/>
</dbReference>
<feature type="transmembrane region" description="Helical" evidence="7">
    <location>
        <begin position="162"/>
        <end position="182"/>
    </location>
</feature>
<evidence type="ECO:0008006" key="10">
    <source>
        <dbReference type="Google" id="ProtNLM"/>
    </source>
</evidence>
<sequence>MLPVLLNLPFLKIYTFGVFLVLAFFWGAFMLWKNFLLTSYKEEDIFDGLFISLTGGFLISRIVYVALHFDKFGLSIVKFFLINGYPGLSLYGFIFGSFLSFYLYGLVKKIKFLEAMDYVISATFIALGFGKLGAFISGAEVGSKTSFPLSLRYVGLDGTRHLTSLYESLLFFLGAFLSYKLLFSIRREGYPKGFNLAFFSTYFALIYLAFDPLKVDRVKTYGFSIHQIISACLLLTFAVYFLYYFRSSIFSLFKGMTKVFDKHGKKTDKVTHQKN</sequence>
<feature type="transmembrane region" description="Helical" evidence="7">
    <location>
        <begin position="225"/>
        <end position="245"/>
    </location>
</feature>
<dbReference type="InterPro" id="IPR001640">
    <property type="entry name" value="Lgt"/>
</dbReference>
<keyword evidence="2" id="KW-1003">Cell membrane</keyword>